<evidence type="ECO:0000259" key="9">
    <source>
        <dbReference type="Pfam" id="PF02771"/>
    </source>
</evidence>
<organism evidence="10 11">
    <name type="scientific">Bhargavaea cecembensis</name>
    <dbReference type="NCBI Taxonomy" id="394098"/>
    <lineage>
        <taxon>Bacteria</taxon>
        <taxon>Bacillati</taxon>
        <taxon>Bacillota</taxon>
        <taxon>Bacilli</taxon>
        <taxon>Bacillales</taxon>
        <taxon>Caryophanaceae</taxon>
        <taxon>Bhargavaea</taxon>
    </lineage>
</organism>
<gene>
    <name evidence="10" type="ORF">AV656_09405</name>
</gene>
<sequence length="391" mass="42743">MELFIRTEQQKEWVRKLTELGREFARDAQERDEAGTYPSEQIRKLAGSGYTALAVPKEFGGAGAGVHDMVLYQETIARFDENIALSVGWNLGVPGGIFEQQSWSGEMLEFFAKELKGGALVNRAVSEAATGSPSRGGKPGTVAVRDGDSYVISGRKTFTTGSPSLTYFLTSAWVEDKERVGFFLLHRDLKGLSIDETWDVVSMRGTGSHDLVLEQVRVDEGALVELPFRKPGGPAFDGWLLHMPAAYLGIAQAARDFAVDFAGRHAPNSIKGPISQLPNVRQMIGEMDLELSQARHVLYSVADAHDDPARRPHLGHEVPVAKTTVTNAAISIVDKAMRVAGAKSLQRTNPLQRYYRNVRAGLHNPPADDMATRALADQALGHHQDEPSSKN</sequence>
<dbReference type="AlphaFoldDB" id="A0A161SR08"/>
<dbReference type="SUPFAM" id="SSF56645">
    <property type="entry name" value="Acyl-CoA dehydrogenase NM domain-like"/>
    <property type="match status" value="1"/>
</dbReference>
<dbReference type="PANTHER" id="PTHR43884:SF25">
    <property type="entry name" value="ACYL-COA DEHYDROGENASE YDBM-RELATED"/>
    <property type="match status" value="1"/>
</dbReference>
<feature type="domain" description="Acyl-CoA oxidase/dehydrogenase middle" evidence="8">
    <location>
        <begin position="124"/>
        <end position="216"/>
    </location>
</feature>
<dbReference type="PIRSF" id="PIRSF016578">
    <property type="entry name" value="HsaA"/>
    <property type="match status" value="1"/>
</dbReference>
<dbReference type="InterPro" id="IPR036250">
    <property type="entry name" value="AcylCo_DH-like_C"/>
</dbReference>
<dbReference type="InterPro" id="IPR013786">
    <property type="entry name" value="AcylCoA_DH/ox_N"/>
</dbReference>
<dbReference type="RefSeq" id="WP_063181424.1">
    <property type="nucleotide sequence ID" value="NZ_LQNT01000010.1"/>
</dbReference>
<evidence type="ECO:0000259" key="8">
    <source>
        <dbReference type="Pfam" id="PF02770"/>
    </source>
</evidence>
<dbReference type="Gene3D" id="1.10.540.10">
    <property type="entry name" value="Acyl-CoA dehydrogenase/oxidase, N-terminal domain"/>
    <property type="match status" value="1"/>
</dbReference>
<dbReference type="InterPro" id="IPR009100">
    <property type="entry name" value="AcylCoA_DH/oxidase_NM_dom_sf"/>
</dbReference>
<dbReference type="PANTHER" id="PTHR43884">
    <property type="entry name" value="ACYL-COA DEHYDROGENASE"/>
    <property type="match status" value="1"/>
</dbReference>
<dbReference type="Gene3D" id="1.20.140.10">
    <property type="entry name" value="Butyryl-CoA Dehydrogenase, subunit A, domain 3"/>
    <property type="match status" value="1"/>
</dbReference>
<dbReference type="InterPro" id="IPR006091">
    <property type="entry name" value="Acyl-CoA_Oxase/DH_mid-dom"/>
</dbReference>
<dbReference type="Gene3D" id="2.40.110.10">
    <property type="entry name" value="Butyryl-CoA Dehydrogenase, subunit A, domain 2"/>
    <property type="match status" value="1"/>
</dbReference>
<dbReference type="SUPFAM" id="SSF47203">
    <property type="entry name" value="Acyl-CoA dehydrogenase C-terminal domain-like"/>
    <property type="match status" value="1"/>
</dbReference>
<protein>
    <submittedName>
        <fullName evidence="10">Acyl-CoA dehydrogenase</fullName>
    </submittedName>
</protein>
<name>A0A161SR08_9BACL</name>
<dbReference type="InterPro" id="IPR009075">
    <property type="entry name" value="AcylCo_DH/oxidase_C"/>
</dbReference>
<reference evidence="10 11" key="1">
    <citation type="submission" date="2016-01" db="EMBL/GenBank/DDBJ databases">
        <title>Whole genome sequencing of Bhargavaea cecembensis T14.</title>
        <authorList>
            <person name="Hong K.W."/>
        </authorList>
    </citation>
    <scope>NUCLEOTIDE SEQUENCE [LARGE SCALE GENOMIC DNA]</scope>
    <source>
        <strain evidence="10 11">T14</strain>
    </source>
</reference>
<evidence type="ECO:0000256" key="5">
    <source>
        <dbReference type="ARBA" id="ARBA00023002"/>
    </source>
</evidence>
<keyword evidence="4 6" id="KW-0274">FAD</keyword>
<evidence type="ECO:0000256" key="1">
    <source>
        <dbReference type="ARBA" id="ARBA00001974"/>
    </source>
</evidence>
<dbReference type="Proteomes" id="UP000076490">
    <property type="component" value="Unassembled WGS sequence"/>
</dbReference>
<dbReference type="GO" id="GO:0050660">
    <property type="term" value="F:flavin adenine dinucleotide binding"/>
    <property type="evidence" value="ECO:0007669"/>
    <property type="project" value="InterPro"/>
</dbReference>
<comment type="caution">
    <text evidence="10">The sequence shown here is derived from an EMBL/GenBank/DDBJ whole genome shotgun (WGS) entry which is preliminary data.</text>
</comment>
<comment type="cofactor">
    <cofactor evidence="1 6">
        <name>FAD</name>
        <dbReference type="ChEBI" id="CHEBI:57692"/>
    </cofactor>
</comment>
<dbReference type="Pfam" id="PF02771">
    <property type="entry name" value="Acyl-CoA_dh_N"/>
    <property type="match status" value="1"/>
</dbReference>
<evidence type="ECO:0000256" key="3">
    <source>
        <dbReference type="ARBA" id="ARBA00022630"/>
    </source>
</evidence>
<keyword evidence="3 6" id="KW-0285">Flavoprotein</keyword>
<feature type="domain" description="Acyl-CoA dehydrogenase/oxidase N-terminal" evidence="9">
    <location>
        <begin position="8"/>
        <end position="90"/>
    </location>
</feature>
<evidence type="ECO:0000256" key="4">
    <source>
        <dbReference type="ARBA" id="ARBA00022827"/>
    </source>
</evidence>
<dbReference type="InterPro" id="IPR046373">
    <property type="entry name" value="Acyl-CoA_Oxase/DH_mid-dom_sf"/>
</dbReference>
<comment type="similarity">
    <text evidence="2 6">Belongs to the acyl-CoA dehydrogenase family.</text>
</comment>
<accession>A0A161SR08</accession>
<keyword evidence="5 6" id="KW-0560">Oxidoreductase</keyword>
<proteinExistence type="inferred from homology"/>
<dbReference type="CDD" id="cd00567">
    <property type="entry name" value="ACAD"/>
    <property type="match status" value="1"/>
</dbReference>
<evidence type="ECO:0000259" key="7">
    <source>
        <dbReference type="Pfam" id="PF00441"/>
    </source>
</evidence>
<evidence type="ECO:0000256" key="2">
    <source>
        <dbReference type="ARBA" id="ARBA00009347"/>
    </source>
</evidence>
<dbReference type="GO" id="GO:0003995">
    <property type="term" value="F:acyl-CoA dehydrogenase activity"/>
    <property type="evidence" value="ECO:0007669"/>
    <property type="project" value="TreeGrafter"/>
</dbReference>
<dbReference type="Pfam" id="PF00441">
    <property type="entry name" value="Acyl-CoA_dh_1"/>
    <property type="match status" value="1"/>
</dbReference>
<evidence type="ECO:0000256" key="6">
    <source>
        <dbReference type="RuleBase" id="RU362125"/>
    </source>
</evidence>
<evidence type="ECO:0000313" key="10">
    <source>
        <dbReference type="EMBL" id="KZE37740.1"/>
    </source>
</evidence>
<dbReference type="EMBL" id="LQNT01000010">
    <property type="protein sequence ID" value="KZE37740.1"/>
    <property type="molecule type" value="Genomic_DNA"/>
</dbReference>
<dbReference type="OrthoDB" id="9785203at2"/>
<evidence type="ECO:0000313" key="11">
    <source>
        <dbReference type="Proteomes" id="UP000076490"/>
    </source>
</evidence>
<dbReference type="Pfam" id="PF02770">
    <property type="entry name" value="Acyl-CoA_dh_M"/>
    <property type="match status" value="1"/>
</dbReference>
<feature type="domain" description="Acyl-CoA dehydrogenase/oxidase C-terminal" evidence="7">
    <location>
        <begin position="245"/>
        <end position="360"/>
    </location>
</feature>
<dbReference type="InterPro" id="IPR037069">
    <property type="entry name" value="AcylCoA_DH/ox_N_sf"/>
</dbReference>